<dbReference type="InterPro" id="IPR027516">
    <property type="entry name" value="EIF3C"/>
</dbReference>
<evidence type="ECO:0000256" key="2">
    <source>
        <dbReference type="ARBA" id="ARBA00022540"/>
    </source>
</evidence>
<sequence>MSRFFRAGESDSDDTESDYSEELTASESEDHSDSDSDESSSDDERPGKKPQGRLFGLGSDDSDSDDDEVRVVRSAKDKRFEEIEQAVTSMANGQKINDWVSVQNAAVPVPLIVTVAIYIWDGSKLPLKDINKGHRAFSPPVVLTIHVACMTSRKDRLAAKLA</sequence>
<dbReference type="STRING" id="64571.A0A1Y2GIX5"/>
<dbReference type="PANTHER" id="PTHR13937">
    <property type="entry name" value="EUKARYOTIC TRANSLATION INITATION FACTOR 3, SUBUNIT 8 EIF3S8 -RELATED"/>
    <property type="match status" value="1"/>
</dbReference>
<dbReference type="InParanoid" id="A0A1Y2GIX5"/>
<keyword evidence="2" id="KW-0396">Initiation factor</keyword>
<protein>
    <recommendedName>
        <fullName evidence="5">Eukaryotic translation initiation factor 3 subunit C N-terminal domain-containing protein</fullName>
    </recommendedName>
</protein>
<comment type="caution">
    <text evidence="6">The sequence shown here is derived from an EMBL/GenBank/DDBJ whole genome shotgun (WGS) entry which is preliminary data.</text>
</comment>
<dbReference type="GeneID" id="33561183"/>
<keyword evidence="3" id="KW-0648">Protein biosynthesis</keyword>
<dbReference type="GO" id="GO:0003723">
    <property type="term" value="F:RNA binding"/>
    <property type="evidence" value="ECO:0007669"/>
    <property type="project" value="InterPro"/>
</dbReference>
<reference evidence="6 7" key="1">
    <citation type="submission" date="2016-07" db="EMBL/GenBank/DDBJ databases">
        <title>Pervasive Adenine N6-methylation of Active Genes in Fungi.</title>
        <authorList>
            <consortium name="DOE Joint Genome Institute"/>
            <person name="Mondo S.J."/>
            <person name="Dannebaum R.O."/>
            <person name="Kuo R.C."/>
            <person name="Labutti K."/>
            <person name="Haridas S."/>
            <person name="Kuo A."/>
            <person name="Salamov A."/>
            <person name="Ahrendt S.R."/>
            <person name="Lipzen A."/>
            <person name="Sullivan W."/>
            <person name="Andreopoulos W.B."/>
            <person name="Clum A."/>
            <person name="Lindquist E."/>
            <person name="Daum C."/>
            <person name="Ramamoorthy G.K."/>
            <person name="Gryganskyi A."/>
            <person name="Culley D."/>
            <person name="Magnuson J.K."/>
            <person name="James T.Y."/>
            <person name="O'Malley M.A."/>
            <person name="Stajich J.E."/>
            <person name="Spatafora J.W."/>
            <person name="Visel A."/>
            <person name="Grigoriev I.V."/>
        </authorList>
    </citation>
    <scope>NUCLEOTIDE SEQUENCE [LARGE SCALE GENOMIC DNA]</scope>
    <source>
        <strain evidence="6 7">NRRL 3116</strain>
    </source>
</reference>
<feature type="region of interest" description="Disordered" evidence="4">
    <location>
        <begin position="1"/>
        <end position="69"/>
    </location>
</feature>
<evidence type="ECO:0000259" key="5">
    <source>
        <dbReference type="Pfam" id="PF05470"/>
    </source>
</evidence>
<dbReference type="PANTHER" id="PTHR13937:SF0">
    <property type="entry name" value="EUKARYOTIC TRANSLATION INITIATION FACTOR 3 SUBUNIT C-RELATED"/>
    <property type="match status" value="1"/>
</dbReference>
<evidence type="ECO:0000256" key="1">
    <source>
        <dbReference type="ARBA" id="ARBA00022490"/>
    </source>
</evidence>
<dbReference type="GO" id="GO:0003743">
    <property type="term" value="F:translation initiation factor activity"/>
    <property type="evidence" value="ECO:0007669"/>
    <property type="project" value="UniProtKB-KW"/>
</dbReference>
<accession>A0A1Y2GIX5</accession>
<dbReference type="InterPro" id="IPR008905">
    <property type="entry name" value="EIF3C_N_dom"/>
</dbReference>
<dbReference type="EMBL" id="MCFF01000026">
    <property type="protein sequence ID" value="ORZ12152.1"/>
    <property type="molecule type" value="Genomic_DNA"/>
</dbReference>
<dbReference type="GO" id="GO:0005852">
    <property type="term" value="C:eukaryotic translation initiation factor 3 complex"/>
    <property type="evidence" value="ECO:0007669"/>
    <property type="project" value="InterPro"/>
</dbReference>
<dbReference type="GO" id="GO:0031369">
    <property type="term" value="F:translation initiation factor binding"/>
    <property type="evidence" value="ECO:0007669"/>
    <property type="project" value="InterPro"/>
</dbReference>
<organism evidence="6 7">
    <name type="scientific">Lobosporangium transversale</name>
    <dbReference type="NCBI Taxonomy" id="64571"/>
    <lineage>
        <taxon>Eukaryota</taxon>
        <taxon>Fungi</taxon>
        <taxon>Fungi incertae sedis</taxon>
        <taxon>Mucoromycota</taxon>
        <taxon>Mortierellomycotina</taxon>
        <taxon>Mortierellomycetes</taxon>
        <taxon>Mortierellales</taxon>
        <taxon>Mortierellaceae</taxon>
        <taxon>Lobosporangium</taxon>
    </lineage>
</organism>
<feature type="compositionally biased region" description="Acidic residues" evidence="4">
    <location>
        <begin position="10"/>
        <end position="21"/>
    </location>
</feature>
<dbReference type="Proteomes" id="UP000193648">
    <property type="component" value="Unassembled WGS sequence"/>
</dbReference>
<keyword evidence="7" id="KW-1185">Reference proteome</keyword>
<evidence type="ECO:0000256" key="4">
    <source>
        <dbReference type="SAM" id="MobiDB-lite"/>
    </source>
</evidence>
<evidence type="ECO:0000313" key="6">
    <source>
        <dbReference type="EMBL" id="ORZ12152.1"/>
    </source>
</evidence>
<evidence type="ECO:0000256" key="3">
    <source>
        <dbReference type="ARBA" id="ARBA00022917"/>
    </source>
</evidence>
<proteinExistence type="predicted"/>
<dbReference type="Pfam" id="PF05470">
    <property type="entry name" value="eIF-3c_N"/>
    <property type="match status" value="1"/>
</dbReference>
<name>A0A1Y2GIX5_9FUNG</name>
<dbReference type="RefSeq" id="XP_021880017.1">
    <property type="nucleotide sequence ID" value="XM_022019338.1"/>
</dbReference>
<evidence type="ECO:0000313" key="7">
    <source>
        <dbReference type="Proteomes" id="UP000193648"/>
    </source>
</evidence>
<keyword evidence="1" id="KW-0963">Cytoplasm</keyword>
<gene>
    <name evidence="6" type="ORF">BCR41DRAFT_105663</name>
</gene>
<dbReference type="AlphaFoldDB" id="A0A1Y2GIX5"/>
<dbReference type="OrthoDB" id="29647at2759"/>
<feature type="domain" description="Eukaryotic translation initiation factor 3 subunit C N-terminal" evidence="5">
    <location>
        <begin position="59"/>
        <end position="104"/>
    </location>
</feature>